<dbReference type="PANTHER" id="PTHR32432">
    <property type="entry name" value="CELL DIVISION PROTEIN FTSA-RELATED"/>
    <property type="match status" value="1"/>
</dbReference>
<evidence type="ECO:0000313" key="2">
    <source>
        <dbReference type="EMBL" id="TWU43184.1"/>
    </source>
</evidence>
<feature type="compositionally biased region" description="Polar residues" evidence="1">
    <location>
        <begin position="495"/>
        <end position="514"/>
    </location>
</feature>
<comment type="caution">
    <text evidence="2">The sequence shown here is derived from an EMBL/GenBank/DDBJ whole genome shotgun (WGS) entry which is preliminary data.</text>
</comment>
<keyword evidence="3" id="KW-1185">Reference proteome</keyword>
<dbReference type="PANTHER" id="PTHR32432:SF3">
    <property type="entry name" value="ETHANOLAMINE UTILIZATION PROTEIN EUTJ"/>
    <property type="match status" value="1"/>
</dbReference>
<dbReference type="OrthoDB" id="273477at2"/>
<feature type="region of interest" description="Disordered" evidence="1">
    <location>
        <begin position="470"/>
        <end position="514"/>
    </location>
</feature>
<accession>A0A5C6E3X2</accession>
<dbReference type="AlphaFoldDB" id="A0A5C6E3X2"/>
<feature type="compositionally biased region" description="Basic and acidic residues" evidence="1">
    <location>
        <begin position="470"/>
        <end position="479"/>
    </location>
</feature>
<protein>
    <submittedName>
        <fullName evidence="2">Competence protein A</fullName>
    </submittedName>
</protein>
<dbReference type="Gene3D" id="3.30.1490.300">
    <property type="match status" value="1"/>
</dbReference>
<dbReference type="Gene3D" id="3.30.420.40">
    <property type="match status" value="2"/>
</dbReference>
<gene>
    <name evidence="2" type="ORF">Q31b_22220</name>
</gene>
<sequence length="514" mass="56569">MPKKIAIDWDESELRVVAANSNGSKVSIIGADVVPLNDSDVYSCLRHYVSEHGFDKAETVVVIGRGKAELRELQLPPVPDEELPDMVRFQSIRNFASAGDNATIDYLITSRNESGVKAIAAAVSPKQLTEVTEVCQAAALEPSQIVLRPLAAAALFLQTDKPNQTSGDTVLIDLLNDDAEITLIRDGGVIFVRTVRMPASQTAQAKSLVNELRRSLLACGATQSLSRIVLWGRESVHREQIEHIATSMEVDVQVVNPFDLVDIEAPTKSKLPDHIGRLAPLVGLLVCDGAHTSQLIDFLNPRRREEVKPNHRRTAILIGIPVAILAGSLFWAYQNLRSLDSQIERLTTITTETKEPVTEALEKIAKVRRIDQFLDSQPVWLDELRQIAVRLPPSDKVMLKSVTAASDPRTGVGTLTLAGSAIDPSVIEKLEEAIRDDDHRVIGEGASEQNSKDAYRWVFTEKVTIEPDYSRNKRYEGIKKASQTETSDKTEQKPEASNNKSASGQTQPKLEVQS</sequence>
<dbReference type="RefSeq" id="WP_146599655.1">
    <property type="nucleotide sequence ID" value="NZ_SJPY01000003.1"/>
</dbReference>
<name>A0A5C6E3X2_9BACT</name>
<evidence type="ECO:0000313" key="3">
    <source>
        <dbReference type="Proteomes" id="UP000315471"/>
    </source>
</evidence>
<dbReference type="InterPro" id="IPR050696">
    <property type="entry name" value="FtsA/MreB"/>
</dbReference>
<dbReference type="EMBL" id="SJPY01000003">
    <property type="protein sequence ID" value="TWU43184.1"/>
    <property type="molecule type" value="Genomic_DNA"/>
</dbReference>
<reference evidence="2 3" key="1">
    <citation type="submission" date="2019-02" db="EMBL/GenBank/DDBJ databases">
        <title>Deep-cultivation of Planctomycetes and their phenomic and genomic characterization uncovers novel biology.</title>
        <authorList>
            <person name="Wiegand S."/>
            <person name="Jogler M."/>
            <person name="Boedeker C."/>
            <person name="Pinto D."/>
            <person name="Vollmers J."/>
            <person name="Rivas-Marin E."/>
            <person name="Kohn T."/>
            <person name="Peeters S.H."/>
            <person name="Heuer A."/>
            <person name="Rast P."/>
            <person name="Oberbeckmann S."/>
            <person name="Bunk B."/>
            <person name="Jeske O."/>
            <person name="Meyerdierks A."/>
            <person name="Storesund J.E."/>
            <person name="Kallscheuer N."/>
            <person name="Luecker S."/>
            <person name="Lage O.M."/>
            <person name="Pohl T."/>
            <person name="Merkel B.J."/>
            <person name="Hornburger P."/>
            <person name="Mueller R.-W."/>
            <person name="Bruemmer F."/>
            <person name="Labrenz M."/>
            <person name="Spormann A.M."/>
            <person name="Op Den Camp H."/>
            <person name="Overmann J."/>
            <person name="Amann R."/>
            <person name="Jetten M.S.M."/>
            <person name="Mascher T."/>
            <person name="Medema M.H."/>
            <person name="Devos D.P."/>
            <person name="Kaster A.-K."/>
            <person name="Ovreas L."/>
            <person name="Rohde M."/>
            <person name="Galperin M.Y."/>
            <person name="Jogler C."/>
        </authorList>
    </citation>
    <scope>NUCLEOTIDE SEQUENCE [LARGE SCALE GENOMIC DNA]</scope>
    <source>
        <strain evidence="2 3">Q31b</strain>
    </source>
</reference>
<evidence type="ECO:0000256" key="1">
    <source>
        <dbReference type="SAM" id="MobiDB-lite"/>
    </source>
</evidence>
<proteinExistence type="predicted"/>
<organism evidence="2 3">
    <name type="scientific">Novipirellula aureliae</name>
    <dbReference type="NCBI Taxonomy" id="2527966"/>
    <lineage>
        <taxon>Bacteria</taxon>
        <taxon>Pseudomonadati</taxon>
        <taxon>Planctomycetota</taxon>
        <taxon>Planctomycetia</taxon>
        <taxon>Pirellulales</taxon>
        <taxon>Pirellulaceae</taxon>
        <taxon>Novipirellula</taxon>
    </lineage>
</organism>
<dbReference type="Proteomes" id="UP000315471">
    <property type="component" value="Unassembled WGS sequence"/>
</dbReference>